<feature type="compositionally biased region" description="Polar residues" evidence="17">
    <location>
        <begin position="868"/>
        <end position="877"/>
    </location>
</feature>
<dbReference type="EMBL" id="MJAT01000038">
    <property type="protein sequence ID" value="OEH84423.1"/>
    <property type="molecule type" value="Genomic_DNA"/>
</dbReference>
<keyword evidence="12 18" id="KW-0472">Membrane</keyword>
<dbReference type="Proteomes" id="UP000095255">
    <property type="component" value="Unassembled WGS sequence"/>
</dbReference>
<evidence type="ECO:0000259" key="19">
    <source>
        <dbReference type="PROSITE" id="PS50853"/>
    </source>
</evidence>
<dbReference type="InterPro" id="IPR003961">
    <property type="entry name" value="FN3_dom"/>
</dbReference>
<dbReference type="InterPro" id="IPR023346">
    <property type="entry name" value="Lysozyme-like_dom_sf"/>
</dbReference>
<keyword evidence="5" id="KW-0121">Carboxypeptidase</keyword>
<feature type="transmembrane region" description="Helical" evidence="18">
    <location>
        <begin position="22"/>
        <end position="50"/>
    </location>
</feature>
<dbReference type="InterPro" id="IPR036116">
    <property type="entry name" value="FN3_sf"/>
</dbReference>
<dbReference type="Pfam" id="PF00905">
    <property type="entry name" value="Transpeptidase"/>
    <property type="match status" value="1"/>
</dbReference>
<sequence>MSEGKAPTNSNRKKQLKMLGGLFLKGLKLFIAIAVVIGFFAGGAVTGFVASKVNGMPTPTKEEIREKVNEGWQVGFAYFDDSTLIGQLRAEENRKTVELDEISPYLIDAFIATEDRDFFNHPGVNIMAAFRAVKQNLVARDIVSGFSTITQQLARNTFLTHQQSMERKVREMFLALRMERALTKEEILTAYLNKIYFGKDANGSNIYGVEAAAKGYFGVSAKDLNLAQASIIAGLPQNPIGYSLYRNLEGAQNRQKRVLNYMLTSKFITKSEYDEALEYDINANLIRPQARAYSKYPFVMMDIEDRAAEALVNAGLYDDKAEAHYAILSSGVNIYTTIQPEMQKIVDNVLSNPDNFMKNINYKHPLTGEMIEDAMQEAGVTMVDPKTGAIWAMGGGREFQRSQSNHTRVTRQTGSAMKAIAVFAPAIEKKILMPGSVIDDVPFVRDDPSAASGQYFPQNWDKKFHGLITARVALQWSYNIPALKVFEQLSPQVGMSYVEQMGVTTLTPGDKRQLASAIGGLERGISVEEMIGAYATFANKGAHNDPFLIKKITDVNGDILFEHKPKAVPVFSEQTSYIMTDMLRTVVRSGTGGRVGAEFKNRDIVGKTGTTNDTKDSWFLGYTPDVALGVFIGFDIPYPMPSSEGSRSTIIFNKIMKEVFDKFPDRFPANKRFVQPEGIESVAVSTKSGKLPSEAAAEASWVASDLFLKDAIPTDYCDVAIKANYVEVEGKKYLPSEFTPAHKLKVGYFIKRPAPYVLPEGDRKYLPLDADQELPTQVDPLNDPSMMPPKEPTGLRVSEHTANSVTLRWTPSSSSDVKGYILERSDTPSGIFVPVHEGVITTTSLTDIAVANSFTYYYHVKAVDSQDRNSSPSNTVSIRPGTYPPKAPASTSITESPMGIALNWVHNATEENVSRYKIYRATSANGPFEYISATPDNRYTDVTANAQGAFWYYITAENDSGESAKSKTLTLVKGNTNPGDQPSNPGTEPLSN</sequence>
<dbReference type="Gene3D" id="3.40.710.10">
    <property type="entry name" value="DD-peptidase/beta-lactamase superfamily"/>
    <property type="match status" value="1"/>
</dbReference>
<keyword evidence="9" id="KW-0378">Hydrolase</keyword>
<comment type="catalytic activity">
    <reaction evidence="16">
        <text>[GlcNAc-(1-&gt;4)-Mur2Ac(oyl-L-Ala-gamma-D-Glu-L-Lys-D-Ala-D-Ala)](n)-di-trans,octa-cis-undecaprenyl diphosphate + beta-D-GlcNAc-(1-&gt;4)-Mur2Ac(oyl-L-Ala-gamma-D-Glu-L-Lys-D-Ala-D-Ala)-di-trans,octa-cis-undecaprenyl diphosphate = [GlcNAc-(1-&gt;4)-Mur2Ac(oyl-L-Ala-gamma-D-Glu-L-Lys-D-Ala-D-Ala)](n+1)-di-trans,octa-cis-undecaprenyl diphosphate + di-trans,octa-cis-undecaprenyl diphosphate + H(+)</text>
        <dbReference type="Rhea" id="RHEA:23708"/>
        <dbReference type="Rhea" id="RHEA-COMP:9602"/>
        <dbReference type="Rhea" id="RHEA-COMP:9603"/>
        <dbReference type="ChEBI" id="CHEBI:15378"/>
        <dbReference type="ChEBI" id="CHEBI:58405"/>
        <dbReference type="ChEBI" id="CHEBI:60033"/>
        <dbReference type="ChEBI" id="CHEBI:78435"/>
        <dbReference type="EC" id="2.4.99.28"/>
    </reaction>
</comment>
<keyword evidence="18" id="KW-0812">Transmembrane</keyword>
<dbReference type="AlphaFoldDB" id="A0A1E5L2Y2"/>
<protein>
    <recommendedName>
        <fullName evidence="19">Fibronectin type-III domain-containing protein</fullName>
    </recommendedName>
</protein>
<organism evidence="20 21">
    <name type="scientific">Desulfuribacillus stibiiarsenatis</name>
    <dbReference type="NCBI Taxonomy" id="1390249"/>
    <lineage>
        <taxon>Bacteria</taxon>
        <taxon>Bacillati</taxon>
        <taxon>Bacillota</taxon>
        <taxon>Desulfuribacillia</taxon>
        <taxon>Desulfuribacillales</taxon>
        <taxon>Desulfuribacillaceae</taxon>
        <taxon>Desulfuribacillus</taxon>
    </lineage>
</organism>
<dbReference type="Gene3D" id="1.10.3810.10">
    <property type="entry name" value="Biosynthetic peptidoglycan transglycosylase-like"/>
    <property type="match status" value="1"/>
</dbReference>
<dbReference type="InterPro" id="IPR036950">
    <property type="entry name" value="PBP_transglycosylase"/>
</dbReference>
<dbReference type="InterPro" id="IPR050396">
    <property type="entry name" value="Glycosyltr_51/Transpeptidase"/>
</dbReference>
<dbReference type="GO" id="GO:0009252">
    <property type="term" value="P:peptidoglycan biosynthetic process"/>
    <property type="evidence" value="ECO:0007669"/>
    <property type="project" value="UniProtKB-KW"/>
</dbReference>
<reference evidence="20 21" key="1">
    <citation type="submission" date="2016-09" db="EMBL/GenBank/DDBJ databases">
        <title>Desulfuribacillus arsenicus sp. nov., an obligately anaerobic, dissimilatory arsenic- and antimonate-reducing bacterium isolated from anoxic sediments.</title>
        <authorList>
            <person name="Abin C.A."/>
            <person name="Hollibaugh J.T."/>
        </authorList>
    </citation>
    <scope>NUCLEOTIDE SEQUENCE [LARGE SCALE GENOMIC DNA]</scope>
    <source>
        <strain evidence="20 21">MLFW-2</strain>
    </source>
</reference>
<dbReference type="InterPro" id="IPR001460">
    <property type="entry name" value="PCN-bd_Tpept"/>
</dbReference>
<keyword evidence="7" id="KW-0328">Glycosyltransferase</keyword>
<dbReference type="SUPFAM" id="SSF56601">
    <property type="entry name" value="beta-lactamase/transpeptidase-like"/>
    <property type="match status" value="1"/>
</dbReference>
<dbReference type="PROSITE" id="PS50853">
    <property type="entry name" value="FN3"/>
    <property type="match status" value="1"/>
</dbReference>
<evidence type="ECO:0000256" key="2">
    <source>
        <dbReference type="ARBA" id="ARBA00007090"/>
    </source>
</evidence>
<dbReference type="GO" id="GO:0008658">
    <property type="term" value="F:penicillin binding"/>
    <property type="evidence" value="ECO:0007669"/>
    <property type="project" value="InterPro"/>
</dbReference>
<dbReference type="PANTHER" id="PTHR32282">
    <property type="entry name" value="BINDING PROTEIN TRANSPEPTIDASE, PUTATIVE-RELATED"/>
    <property type="match status" value="1"/>
</dbReference>
<evidence type="ECO:0000256" key="9">
    <source>
        <dbReference type="ARBA" id="ARBA00022801"/>
    </source>
</evidence>
<accession>A0A1E5L2Y2</accession>
<evidence type="ECO:0000256" key="17">
    <source>
        <dbReference type="SAM" id="MobiDB-lite"/>
    </source>
</evidence>
<comment type="similarity">
    <text evidence="3">In the N-terminal section; belongs to the glycosyltransferase 51 family.</text>
</comment>
<dbReference type="RefSeq" id="WP_069703136.1">
    <property type="nucleotide sequence ID" value="NZ_MJAT01000038.1"/>
</dbReference>
<dbReference type="GO" id="GO:0009002">
    <property type="term" value="F:serine-type D-Ala-D-Ala carboxypeptidase activity"/>
    <property type="evidence" value="ECO:0007669"/>
    <property type="project" value="UniProtKB-EC"/>
</dbReference>
<evidence type="ECO:0000256" key="13">
    <source>
        <dbReference type="ARBA" id="ARBA00023268"/>
    </source>
</evidence>
<keyword evidence="14" id="KW-0961">Cell wall biogenesis/degradation</keyword>
<name>A0A1E5L2Y2_9FIRM</name>
<evidence type="ECO:0000256" key="6">
    <source>
        <dbReference type="ARBA" id="ARBA00022670"/>
    </source>
</evidence>
<evidence type="ECO:0000256" key="4">
    <source>
        <dbReference type="ARBA" id="ARBA00022475"/>
    </source>
</evidence>
<dbReference type="GO" id="GO:0008360">
    <property type="term" value="P:regulation of cell shape"/>
    <property type="evidence" value="ECO:0007669"/>
    <property type="project" value="UniProtKB-KW"/>
</dbReference>
<dbReference type="OrthoDB" id="9766909at2"/>
<keyword evidence="18" id="KW-1133">Transmembrane helix</keyword>
<dbReference type="FunFam" id="1.10.3810.10:FF:000001">
    <property type="entry name" value="Penicillin-binding protein 1A"/>
    <property type="match status" value="1"/>
</dbReference>
<proteinExistence type="inferred from homology"/>
<keyword evidence="21" id="KW-1185">Reference proteome</keyword>
<keyword evidence="4" id="KW-1003">Cell membrane</keyword>
<comment type="subcellular location">
    <subcellularLocation>
        <location evidence="1">Cell membrane</location>
    </subcellularLocation>
</comment>
<dbReference type="Gene3D" id="2.60.40.10">
    <property type="entry name" value="Immunoglobulins"/>
    <property type="match status" value="2"/>
</dbReference>
<keyword evidence="10" id="KW-0133">Cell shape</keyword>
<dbReference type="InterPro" id="IPR001264">
    <property type="entry name" value="Glyco_trans_51"/>
</dbReference>
<evidence type="ECO:0000256" key="16">
    <source>
        <dbReference type="ARBA" id="ARBA00049902"/>
    </source>
</evidence>
<dbReference type="STRING" id="1390249.BHU72_09390"/>
<evidence type="ECO:0000256" key="18">
    <source>
        <dbReference type="SAM" id="Phobius"/>
    </source>
</evidence>
<comment type="similarity">
    <text evidence="2">In the C-terminal section; belongs to the transpeptidase family.</text>
</comment>
<evidence type="ECO:0000313" key="21">
    <source>
        <dbReference type="Proteomes" id="UP000095255"/>
    </source>
</evidence>
<feature type="region of interest" description="Disordered" evidence="17">
    <location>
        <begin position="866"/>
        <end position="892"/>
    </location>
</feature>
<dbReference type="InterPro" id="IPR013783">
    <property type="entry name" value="Ig-like_fold"/>
</dbReference>
<comment type="caution">
    <text evidence="20">The sequence shown here is derived from an EMBL/GenBank/DDBJ whole genome shotgun (WGS) entry which is preliminary data.</text>
</comment>
<feature type="domain" description="Fibronectin type-III" evidence="19">
    <location>
        <begin position="791"/>
        <end position="885"/>
    </location>
</feature>
<evidence type="ECO:0000256" key="11">
    <source>
        <dbReference type="ARBA" id="ARBA00022984"/>
    </source>
</evidence>
<dbReference type="SMART" id="SM00060">
    <property type="entry name" value="FN3"/>
    <property type="match status" value="1"/>
</dbReference>
<dbReference type="SUPFAM" id="SSF53955">
    <property type="entry name" value="Lysozyme-like"/>
    <property type="match status" value="1"/>
</dbReference>
<keyword evidence="8" id="KW-0808">Transferase</keyword>
<dbReference type="GO" id="GO:0008955">
    <property type="term" value="F:peptidoglycan glycosyltransferase activity"/>
    <property type="evidence" value="ECO:0007669"/>
    <property type="project" value="UniProtKB-EC"/>
</dbReference>
<feature type="region of interest" description="Disordered" evidence="17">
    <location>
        <begin position="961"/>
        <end position="992"/>
    </location>
</feature>
<evidence type="ECO:0000256" key="8">
    <source>
        <dbReference type="ARBA" id="ARBA00022679"/>
    </source>
</evidence>
<evidence type="ECO:0000256" key="3">
    <source>
        <dbReference type="ARBA" id="ARBA00007739"/>
    </source>
</evidence>
<feature type="region of interest" description="Disordered" evidence="17">
    <location>
        <begin position="774"/>
        <end position="796"/>
    </location>
</feature>
<keyword evidence="6" id="KW-0645">Protease</keyword>
<dbReference type="GO" id="GO:0030288">
    <property type="term" value="C:outer membrane-bounded periplasmic space"/>
    <property type="evidence" value="ECO:0007669"/>
    <property type="project" value="TreeGrafter"/>
</dbReference>
<dbReference type="GO" id="GO:0071555">
    <property type="term" value="P:cell wall organization"/>
    <property type="evidence" value="ECO:0007669"/>
    <property type="project" value="UniProtKB-KW"/>
</dbReference>
<comment type="catalytic activity">
    <reaction evidence="15">
        <text>Preferential cleavage: (Ac)2-L-Lys-D-Ala-|-D-Ala. Also transpeptidation of peptidyl-alanyl moieties that are N-acyl substituents of D-alanine.</text>
        <dbReference type="EC" id="3.4.16.4"/>
    </reaction>
</comment>
<dbReference type="PANTHER" id="PTHR32282:SF11">
    <property type="entry name" value="PENICILLIN-BINDING PROTEIN 1B"/>
    <property type="match status" value="1"/>
</dbReference>
<evidence type="ECO:0000313" key="20">
    <source>
        <dbReference type="EMBL" id="OEH84423.1"/>
    </source>
</evidence>
<dbReference type="Pfam" id="PF00912">
    <property type="entry name" value="Transgly"/>
    <property type="match status" value="1"/>
</dbReference>
<keyword evidence="13" id="KW-0511">Multifunctional enzyme</keyword>
<evidence type="ECO:0000256" key="1">
    <source>
        <dbReference type="ARBA" id="ARBA00004236"/>
    </source>
</evidence>
<evidence type="ECO:0000256" key="7">
    <source>
        <dbReference type="ARBA" id="ARBA00022676"/>
    </source>
</evidence>
<dbReference type="GO" id="GO:0006508">
    <property type="term" value="P:proteolysis"/>
    <property type="evidence" value="ECO:0007669"/>
    <property type="project" value="UniProtKB-KW"/>
</dbReference>
<dbReference type="CDD" id="cd00063">
    <property type="entry name" value="FN3"/>
    <property type="match status" value="1"/>
</dbReference>
<dbReference type="InterPro" id="IPR012338">
    <property type="entry name" value="Beta-lactam/transpept-like"/>
</dbReference>
<evidence type="ECO:0000256" key="10">
    <source>
        <dbReference type="ARBA" id="ARBA00022960"/>
    </source>
</evidence>
<evidence type="ECO:0000256" key="5">
    <source>
        <dbReference type="ARBA" id="ARBA00022645"/>
    </source>
</evidence>
<dbReference type="GO" id="GO:0005886">
    <property type="term" value="C:plasma membrane"/>
    <property type="evidence" value="ECO:0007669"/>
    <property type="project" value="UniProtKB-SubCell"/>
</dbReference>
<evidence type="ECO:0000256" key="15">
    <source>
        <dbReference type="ARBA" id="ARBA00034000"/>
    </source>
</evidence>
<dbReference type="SUPFAM" id="SSF49265">
    <property type="entry name" value="Fibronectin type III"/>
    <property type="match status" value="2"/>
</dbReference>
<gene>
    <name evidence="20" type="ORF">BHU72_09390</name>
</gene>
<evidence type="ECO:0000256" key="14">
    <source>
        <dbReference type="ARBA" id="ARBA00023316"/>
    </source>
</evidence>
<evidence type="ECO:0000256" key="12">
    <source>
        <dbReference type="ARBA" id="ARBA00023136"/>
    </source>
</evidence>
<keyword evidence="11" id="KW-0573">Peptidoglycan synthesis</keyword>